<protein>
    <submittedName>
        <fullName evidence="1">Uncharacterized protein</fullName>
    </submittedName>
</protein>
<gene>
    <name evidence="1" type="ORF">LCGC14_0950070</name>
</gene>
<name>A0A0F9NHK9_9ZZZZ</name>
<sequence length="95" mass="11086">MENIEKVLLEISKTLKEIRDTMREQLDLEKVMDLRDTERYKGFPKMSGIITDVLGKEGQIRDEVLKMMGIKEEIKIDNLEGIEEITDQDDPETET</sequence>
<organism evidence="1">
    <name type="scientific">marine sediment metagenome</name>
    <dbReference type="NCBI Taxonomy" id="412755"/>
    <lineage>
        <taxon>unclassified sequences</taxon>
        <taxon>metagenomes</taxon>
        <taxon>ecological metagenomes</taxon>
    </lineage>
</organism>
<evidence type="ECO:0000313" key="1">
    <source>
        <dbReference type="EMBL" id="KKN19020.1"/>
    </source>
</evidence>
<proteinExistence type="predicted"/>
<dbReference type="EMBL" id="LAZR01003375">
    <property type="protein sequence ID" value="KKN19020.1"/>
    <property type="molecule type" value="Genomic_DNA"/>
</dbReference>
<dbReference type="AlphaFoldDB" id="A0A0F9NHK9"/>
<accession>A0A0F9NHK9</accession>
<comment type="caution">
    <text evidence="1">The sequence shown here is derived from an EMBL/GenBank/DDBJ whole genome shotgun (WGS) entry which is preliminary data.</text>
</comment>
<reference evidence="1" key="1">
    <citation type="journal article" date="2015" name="Nature">
        <title>Complex archaea that bridge the gap between prokaryotes and eukaryotes.</title>
        <authorList>
            <person name="Spang A."/>
            <person name="Saw J.H."/>
            <person name="Jorgensen S.L."/>
            <person name="Zaremba-Niedzwiedzka K."/>
            <person name="Martijn J."/>
            <person name="Lind A.E."/>
            <person name="van Eijk R."/>
            <person name="Schleper C."/>
            <person name="Guy L."/>
            <person name="Ettema T.J."/>
        </authorList>
    </citation>
    <scope>NUCLEOTIDE SEQUENCE</scope>
</reference>